<accession>A0ABY6Z7U2</accession>
<evidence type="ECO:0008006" key="3">
    <source>
        <dbReference type="Google" id="ProtNLM"/>
    </source>
</evidence>
<evidence type="ECO:0000313" key="1">
    <source>
        <dbReference type="EMBL" id="WAH38598.1"/>
    </source>
</evidence>
<proteinExistence type="predicted"/>
<organism evidence="1 2">
    <name type="scientific">Alicyclobacillus dauci</name>
    <dbReference type="NCBI Taxonomy" id="1475485"/>
    <lineage>
        <taxon>Bacteria</taxon>
        <taxon>Bacillati</taxon>
        <taxon>Bacillota</taxon>
        <taxon>Bacilli</taxon>
        <taxon>Bacillales</taxon>
        <taxon>Alicyclobacillaceae</taxon>
        <taxon>Alicyclobacillus</taxon>
    </lineage>
</organism>
<dbReference type="SUPFAM" id="SSF101386">
    <property type="entry name" value="all-alpha NTP pyrophosphatases"/>
    <property type="match status" value="1"/>
</dbReference>
<reference evidence="1" key="1">
    <citation type="submission" date="2022-08" db="EMBL/GenBank/DDBJ databases">
        <title>Alicyclobacillus dauci DSM2870, complete genome.</title>
        <authorList>
            <person name="Wang Q."/>
            <person name="Cai R."/>
            <person name="Wang Z."/>
        </authorList>
    </citation>
    <scope>NUCLEOTIDE SEQUENCE</scope>
    <source>
        <strain evidence="1">DSM 28700</strain>
    </source>
</reference>
<dbReference type="RefSeq" id="WP_268046183.1">
    <property type="nucleotide sequence ID" value="NZ_CP104064.1"/>
</dbReference>
<protein>
    <recommendedName>
        <fullName evidence="3">MazG nucleotide pyrophosphohydrolase domain-containing protein</fullName>
    </recommendedName>
</protein>
<name>A0ABY6Z7U2_9BACL</name>
<evidence type="ECO:0000313" key="2">
    <source>
        <dbReference type="Proteomes" id="UP001164803"/>
    </source>
</evidence>
<dbReference type="EMBL" id="CP104064">
    <property type="protein sequence ID" value="WAH38598.1"/>
    <property type="molecule type" value="Genomic_DNA"/>
</dbReference>
<keyword evidence="2" id="KW-1185">Reference proteome</keyword>
<sequence length="115" mass="13211">MPQYDWAKMAPREPVAWFAEHMEETLRRNDHKGGWDDCSTRWLLSRLHEELDELAESMSGRCGCREADCPHVLLTPWDMANKDRVIQEATDVANFAMMIADKARHAALRAKGVDV</sequence>
<dbReference type="Proteomes" id="UP001164803">
    <property type="component" value="Chromosome"/>
</dbReference>
<gene>
    <name evidence="1" type="ORF">NZD86_09000</name>
</gene>